<evidence type="ECO:0000256" key="4">
    <source>
        <dbReference type="ARBA" id="ARBA00012756"/>
    </source>
</evidence>
<evidence type="ECO:0000313" key="17">
    <source>
        <dbReference type="Proteomes" id="UP000323000"/>
    </source>
</evidence>
<reference evidence="17" key="1">
    <citation type="journal article" date="2019" name="Gigascience">
        <title>De novo genome assembly of the endangered Acer yangbiense, a plant species with extremely small populations endemic to Yunnan Province, China.</title>
        <authorList>
            <person name="Yang J."/>
            <person name="Wariss H.M."/>
            <person name="Tao L."/>
            <person name="Zhang R."/>
            <person name="Yun Q."/>
            <person name="Hollingsworth P."/>
            <person name="Dao Z."/>
            <person name="Luo G."/>
            <person name="Guo H."/>
            <person name="Ma Y."/>
            <person name="Sun W."/>
        </authorList>
    </citation>
    <scope>NUCLEOTIDE SEQUENCE [LARGE SCALE GENOMIC DNA]</scope>
    <source>
        <strain evidence="17">cv. Malutang</strain>
    </source>
</reference>
<dbReference type="Pfam" id="PF07727">
    <property type="entry name" value="RVT_2"/>
    <property type="match status" value="2"/>
</dbReference>
<dbReference type="SUPFAM" id="SSF51445">
    <property type="entry name" value="(Trans)glycosidases"/>
    <property type="match status" value="2"/>
</dbReference>
<feature type="compositionally biased region" description="Polar residues" evidence="13">
    <location>
        <begin position="1244"/>
        <end position="1257"/>
    </location>
</feature>
<protein>
    <recommendedName>
        <fullName evidence="4 11">Beta-galactosidase</fullName>
        <ecNumber evidence="4 11">3.2.1.23</ecNumber>
    </recommendedName>
</protein>
<accession>A0A5C7HXP7</accession>
<comment type="caution">
    <text evidence="16">The sequence shown here is derived from an EMBL/GenBank/DDBJ whole genome shotgun (WGS) entry which is preliminary data.</text>
</comment>
<dbReference type="InterPro" id="IPR001944">
    <property type="entry name" value="Glycoside_Hdrlase_35"/>
</dbReference>
<dbReference type="PANTHER" id="PTHR23421">
    <property type="entry name" value="BETA-GALACTOSIDASE RELATED"/>
    <property type="match status" value="1"/>
</dbReference>
<feature type="signal peptide" evidence="14">
    <location>
        <begin position="1"/>
        <end position="23"/>
    </location>
</feature>
<dbReference type="EMBL" id="VAHF01000005">
    <property type="protein sequence ID" value="TXG61690.1"/>
    <property type="molecule type" value="Genomic_DNA"/>
</dbReference>
<name>A0A5C7HXP7_9ROSI</name>
<comment type="similarity">
    <text evidence="3 12">Belongs to the glycosyl hydrolase 35 family.</text>
</comment>
<dbReference type="Pfam" id="PF21467">
    <property type="entry name" value="BetaGal_gal-bd"/>
    <property type="match status" value="2"/>
</dbReference>
<evidence type="ECO:0000256" key="9">
    <source>
        <dbReference type="ARBA" id="ARBA00023180"/>
    </source>
</evidence>
<evidence type="ECO:0000256" key="8">
    <source>
        <dbReference type="ARBA" id="ARBA00022801"/>
    </source>
</evidence>
<dbReference type="InterPro" id="IPR048913">
    <property type="entry name" value="BetaGal_gal-bd"/>
</dbReference>
<dbReference type="Pfam" id="PF01301">
    <property type="entry name" value="Glyco_hydro_35"/>
    <property type="match status" value="2"/>
</dbReference>
<evidence type="ECO:0000256" key="1">
    <source>
        <dbReference type="ARBA" id="ARBA00001412"/>
    </source>
</evidence>
<evidence type="ECO:0000256" key="12">
    <source>
        <dbReference type="RuleBase" id="RU003679"/>
    </source>
</evidence>
<keyword evidence="8 11" id="KW-0378">Hydrolase</keyword>
<keyword evidence="5" id="KW-0052">Apoplast</keyword>
<feature type="region of interest" description="Disordered" evidence="13">
    <location>
        <begin position="1182"/>
        <end position="1295"/>
    </location>
</feature>
<evidence type="ECO:0000256" key="3">
    <source>
        <dbReference type="ARBA" id="ARBA00009809"/>
    </source>
</evidence>
<evidence type="ECO:0000313" key="16">
    <source>
        <dbReference type="EMBL" id="TXG61690.1"/>
    </source>
</evidence>
<dbReference type="OrthoDB" id="1657402at2759"/>
<feature type="compositionally biased region" description="Low complexity" evidence="13">
    <location>
        <begin position="1190"/>
        <end position="1200"/>
    </location>
</feature>
<dbReference type="GO" id="GO:0005975">
    <property type="term" value="P:carbohydrate metabolic process"/>
    <property type="evidence" value="ECO:0007669"/>
    <property type="project" value="InterPro"/>
</dbReference>
<dbReference type="GO" id="GO:0030246">
    <property type="term" value="F:carbohydrate binding"/>
    <property type="evidence" value="ECO:0007669"/>
    <property type="project" value="InterPro"/>
</dbReference>
<dbReference type="PROSITE" id="PS50228">
    <property type="entry name" value="SUEL_LECTIN"/>
    <property type="match status" value="1"/>
</dbReference>
<dbReference type="InterPro" id="IPR043159">
    <property type="entry name" value="Lectin_gal-bd_sf"/>
</dbReference>
<dbReference type="InterPro" id="IPR043502">
    <property type="entry name" value="DNA/RNA_pol_sf"/>
</dbReference>
<dbReference type="CDD" id="cd22842">
    <property type="entry name" value="Gal_Rha_Lectin_BGal"/>
    <property type="match status" value="1"/>
</dbReference>
<feature type="compositionally biased region" description="Polar residues" evidence="13">
    <location>
        <begin position="1218"/>
        <end position="1236"/>
    </location>
</feature>
<sequence>MKTTSKFILYALSLCFLFQALTACEVSRDDRAITIDGKRRVLLSGSIHYPRSTPEMWPDLLRKSKEGGLNTIETYVFWNAHEPSRRQYDFNSNLDLVRFIKSIKDEGLYAVLRIGPYVCAEWNYGGFPVWLHNMPGVEFRTANSVFMNEMQNFTTLIVDMMRKEKLFASQGGPIILAQIENEYGNVMSKYGDAGKAYVDWCANLADSYQIGIPWLMCQQSDAPPPMINTCNGWYCDNFTPTNPNTPKMWTENWTGWFKSWGGAIPHRTAEDVAFAVARFFQTGGTFQNYYMYHGGTNFGRTSGGPYLTTSYDYDAPLDEYGNLNQPKWGHLKELHKVLIKMEKTLTHGNISNVDFGNSVTATIYATEEGSGCFFGNANTTTDATITFQGSEYVVPAWSVSILPDCKNEEYNTAKVNAQTSLMVKKSNEAASLKWVWRPEIIDGSILEGKGKFAASKLIDQKQINDESDYLWYMTSVNLNDDDPIWSDNMTLSVNGSGHVLHAYVNGEYLDSEWATYGIFNYKFEKQVKLKPGPNQIALLSATVGLQNYGPMFDLVQSGIPGPVEIVGRKGGERVVKDLSTHKWSYKVGLRGLEDKPSNSDSDNQTNWLSEGLPSNRRMTWYKTTFKALLGTDTVVLDLLGMGKGFAWVNGHNIGRYWPSYMAQEDGCITGACDYRGSYDNNKCLTGCGEPSQRYYHVPRSVMDKDVNTLVLLEEFGGNPSHVSIKTVAVGTACGNAFEKKTLELSCQGKPIAGVLFASFGDPQGSCGSFTKGTCDAKEDVLPILQKKCVGKDSCSIEVTEEKLGKTTCGDIVKRLAVEAYHGGTNFRRTSGGPYLTTSYIYDAPLDEYGNLNQPKWGHLKQLHKVLIKMERTLTHGNISNVDFGNSVTATIYATEEGSGCLFGNANTTTDATKTFQGSEYVRGKSIFTIFGTYDPESKLSGELGRTASVLWDTVEISTLLGVCNLTIFVRSPHDLTSLPWPPPIVPTGDPFPNSNTTVVRTWLMMWRDAADQLALDYLEGWDLKQANLWISHKPHSLSPKLRSPSPKLPSSIALHFLSILQRKGNNSIIIRHSLDKEKEDEDEEKVIVNEKATSEEEVIIPSLKIDLTTIINLQVFNIKCYYRYIYDTEEENVQEAFTAMNMNNEDDPNFYTDSGATAHMTNQREEKLCSIPHMDHKNQIMAKGHRQGDPSDQPPSSNSPILDYSPILPPNLNLPLNEDSSQNQELPTLPQNQDHIPSNFEFEFNSTPHSPLSPNNMLPSTSISSPSTTSQHQTTTTPLLPPPSPRPTRDKRPPTYLKDYLCPSIASHPDTALIVSFTEPKTLKTTFKFSNWKDAMNEEIDALQRNKTWSLFPRPPNANIVGSKWVYRTKYKGVGNVDRFKACLVAKGYTQIPSLDFDETFSFVVKATTIRVILSLAVYFKWPLKQLDVKNSFLHGILNERVYTEQPSGFVHPKLSNHVCINHFMALNKHLVLDDVILTRNVASLISQLIYRLSKEFALKDLGQLTYFLGLEVKYFSSGLTLFQTKYAYDLLTEAKMLEASKITTPIAIKPNPLPDDNKPTDPTTYRQLCGSLQYLTFIRPDFTHAVNLVCQHFQNPTMKDLHWVGCPITRRSTTGYCIFLSSNCVSWASKKQPTVSRSSAKAEYRALATTAADLTWLQYHFHDLGITLERRPILLCDNKSAIHMSHNPVFHARTKHIEIDYHFIHEKVTAGAIHLRYLPTTKQIADILTKALPNDSFETFRYKLGICSLSLPTLKGGTDSVVLDLLGMGKGFAWINGHNIGRYWPRWQDTWLRSQEDVCIPGACDYHGTYDNNKCLTGCEFCGNPSHLSFKTVAVGTACRNAYEKKTLELLYQ</sequence>
<proteinExistence type="inferred from homology"/>
<feature type="compositionally biased region" description="Low complexity" evidence="13">
    <location>
        <begin position="1258"/>
        <end position="1278"/>
    </location>
</feature>
<comment type="catalytic activity">
    <reaction evidence="1 11">
        <text>Hydrolysis of terminal non-reducing beta-D-galactose residues in beta-D-galactosides.</text>
        <dbReference type="EC" id="3.2.1.23"/>
    </reaction>
</comment>
<dbReference type="GO" id="GO:0004565">
    <property type="term" value="F:beta-galactosidase activity"/>
    <property type="evidence" value="ECO:0007669"/>
    <property type="project" value="UniProtKB-EC"/>
</dbReference>
<dbReference type="Gene3D" id="2.60.120.260">
    <property type="entry name" value="Galactose-binding domain-like"/>
    <property type="match status" value="4"/>
</dbReference>
<dbReference type="InterPro" id="IPR013103">
    <property type="entry name" value="RVT_2"/>
</dbReference>
<dbReference type="InterPro" id="IPR000922">
    <property type="entry name" value="Lectin_gal-bd_dom"/>
</dbReference>
<dbReference type="Gene3D" id="2.60.120.740">
    <property type="match status" value="1"/>
</dbReference>
<dbReference type="InterPro" id="IPR031330">
    <property type="entry name" value="Gly_Hdrlase_35_cat"/>
</dbReference>
<evidence type="ECO:0000256" key="6">
    <source>
        <dbReference type="ARBA" id="ARBA00022525"/>
    </source>
</evidence>
<feature type="chain" id="PRO_5022849451" description="Beta-galactosidase" evidence="14">
    <location>
        <begin position="24"/>
        <end position="1854"/>
    </location>
</feature>
<evidence type="ECO:0000256" key="2">
    <source>
        <dbReference type="ARBA" id="ARBA00004271"/>
    </source>
</evidence>
<evidence type="ECO:0000256" key="13">
    <source>
        <dbReference type="SAM" id="MobiDB-lite"/>
    </source>
</evidence>
<dbReference type="Gene3D" id="3.20.20.80">
    <property type="entry name" value="Glycosidases"/>
    <property type="match status" value="1"/>
</dbReference>
<dbReference type="EC" id="3.2.1.23" evidence="4 11"/>
<keyword evidence="9" id="KW-0325">Glycoprotein</keyword>
<evidence type="ECO:0000256" key="7">
    <source>
        <dbReference type="ARBA" id="ARBA00022729"/>
    </source>
</evidence>
<evidence type="ECO:0000256" key="11">
    <source>
        <dbReference type="RuleBase" id="RU000675"/>
    </source>
</evidence>
<evidence type="ECO:0000259" key="15">
    <source>
        <dbReference type="PROSITE" id="PS50228"/>
    </source>
</evidence>
<evidence type="ECO:0000256" key="14">
    <source>
        <dbReference type="SAM" id="SignalP"/>
    </source>
</evidence>
<evidence type="ECO:0000256" key="10">
    <source>
        <dbReference type="ARBA" id="ARBA00023295"/>
    </source>
</evidence>
<dbReference type="PRINTS" id="PR00742">
    <property type="entry name" value="GLHYDRLASE35"/>
</dbReference>
<dbReference type="SUPFAM" id="SSF49785">
    <property type="entry name" value="Galactose-binding domain-like"/>
    <property type="match status" value="3"/>
</dbReference>
<feature type="domain" description="SUEL-type lectin" evidence="15">
    <location>
        <begin position="736"/>
        <end position="819"/>
    </location>
</feature>
<dbReference type="CDD" id="cd09272">
    <property type="entry name" value="RNase_HI_RT_Ty1"/>
    <property type="match status" value="1"/>
</dbReference>
<keyword evidence="7 14" id="KW-0732">Signal</keyword>
<evidence type="ECO:0000256" key="5">
    <source>
        <dbReference type="ARBA" id="ARBA00022523"/>
    </source>
</evidence>
<dbReference type="FunFam" id="2.60.120.260:FF:000142">
    <property type="entry name" value="Beta-galactosidase"/>
    <property type="match status" value="2"/>
</dbReference>
<keyword evidence="17" id="KW-1185">Reference proteome</keyword>
<dbReference type="Proteomes" id="UP000323000">
    <property type="component" value="Chromosome 5"/>
</dbReference>
<dbReference type="PROSITE" id="PS51257">
    <property type="entry name" value="PROKAR_LIPOPROTEIN"/>
    <property type="match status" value="1"/>
</dbReference>
<dbReference type="FunFam" id="2.60.120.260:FF:000212">
    <property type="entry name" value="Beta-galactosidase"/>
    <property type="match status" value="1"/>
</dbReference>
<dbReference type="InterPro" id="IPR041392">
    <property type="entry name" value="GHD"/>
</dbReference>
<comment type="subcellular location">
    <subcellularLocation>
        <location evidence="2">Secreted</location>
        <location evidence="2">Extracellular space</location>
        <location evidence="2">Apoplast</location>
    </subcellularLocation>
</comment>
<dbReference type="Pfam" id="PF17834">
    <property type="entry name" value="GHD"/>
    <property type="match status" value="1"/>
</dbReference>
<dbReference type="InterPro" id="IPR008979">
    <property type="entry name" value="Galactose-bd-like_sf"/>
</dbReference>
<dbReference type="InterPro" id="IPR019801">
    <property type="entry name" value="Glyco_hydro_35_CS"/>
</dbReference>
<dbReference type="PROSITE" id="PS01182">
    <property type="entry name" value="GLYCOSYL_HYDROL_F35"/>
    <property type="match status" value="1"/>
</dbReference>
<gene>
    <name evidence="16" type="ORF">EZV62_013053</name>
</gene>
<dbReference type="FunFam" id="3.20.20.80:FF:000098">
    <property type="entry name" value="Beta-galactosidase"/>
    <property type="match status" value="1"/>
</dbReference>
<keyword evidence="10 11" id="KW-0326">Glycosidase</keyword>
<dbReference type="InterPro" id="IPR017853">
    <property type="entry name" value="GH"/>
</dbReference>
<dbReference type="SUPFAM" id="SSF56672">
    <property type="entry name" value="DNA/RNA polymerases"/>
    <property type="match status" value="1"/>
</dbReference>
<keyword evidence="6" id="KW-0964">Secreted</keyword>
<dbReference type="GO" id="GO:0048046">
    <property type="term" value="C:apoplast"/>
    <property type="evidence" value="ECO:0007669"/>
    <property type="project" value="UniProtKB-SubCell"/>
</dbReference>
<dbReference type="Pfam" id="PF02140">
    <property type="entry name" value="SUEL_Lectin"/>
    <property type="match status" value="1"/>
</dbReference>
<organism evidence="16 17">
    <name type="scientific">Acer yangbiense</name>
    <dbReference type="NCBI Taxonomy" id="1000413"/>
    <lineage>
        <taxon>Eukaryota</taxon>
        <taxon>Viridiplantae</taxon>
        <taxon>Streptophyta</taxon>
        <taxon>Embryophyta</taxon>
        <taxon>Tracheophyta</taxon>
        <taxon>Spermatophyta</taxon>
        <taxon>Magnoliopsida</taxon>
        <taxon>eudicotyledons</taxon>
        <taxon>Gunneridae</taxon>
        <taxon>Pentapetalae</taxon>
        <taxon>rosids</taxon>
        <taxon>malvids</taxon>
        <taxon>Sapindales</taxon>
        <taxon>Sapindaceae</taxon>
        <taxon>Hippocastanoideae</taxon>
        <taxon>Acereae</taxon>
        <taxon>Acer</taxon>
    </lineage>
</organism>